<dbReference type="AlphaFoldDB" id="A0A0L0KLM4"/>
<dbReference type="EMBL" id="JPPY01000044">
    <property type="protein sequence ID" value="KND38484.1"/>
    <property type="molecule type" value="Genomic_DNA"/>
</dbReference>
<dbReference type="OrthoDB" id="3540132at2"/>
<name>A0A0L0KLM4_9ACTN</name>
<comment type="caution">
    <text evidence="1">The sequence shown here is derived from an EMBL/GenBank/DDBJ whole genome shotgun (WGS) entry which is preliminary data.</text>
</comment>
<evidence type="ECO:0000313" key="2">
    <source>
        <dbReference type="Proteomes" id="UP000037151"/>
    </source>
</evidence>
<dbReference type="RefSeq" id="WP_050369935.1">
    <property type="nucleotide sequence ID" value="NZ_KQ257806.1"/>
</dbReference>
<dbReference type="Proteomes" id="UP000037151">
    <property type="component" value="Unassembled WGS sequence"/>
</dbReference>
<proteinExistence type="predicted"/>
<gene>
    <name evidence="1" type="ORF">IQ63_07570</name>
</gene>
<dbReference type="Pfam" id="PF25681">
    <property type="entry name" value="Phage_TTP_17"/>
    <property type="match status" value="1"/>
</dbReference>
<evidence type="ECO:0008006" key="3">
    <source>
        <dbReference type="Google" id="ProtNLM"/>
    </source>
</evidence>
<dbReference type="InterPro" id="IPR058154">
    <property type="entry name" value="Bxb1_TTP-like"/>
</dbReference>
<dbReference type="PATRIC" id="fig|42234.21.peg.1560"/>
<reference evidence="2" key="1">
    <citation type="submission" date="2014-07" db="EMBL/GenBank/DDBJ databases">
        <title>Genome sequencing of plant-pathogenic Streptomyces species.</title>
        <authorList>
            <person name="Harrison J."/>
            <person name="Sapp M."/>
            <person name="Thwaites R."/>
            <person name="Studholme D.J."/>
        </authorList>
    </citation>
    <scope>NUCLEOTIDE SEQUENCE [LARGE SCALE GENOMIC DNA]</scope>
    <source>
        <strain evidence="2">NCPPB 4445</strain>
    </source>
</reference>
<protein>
    <recommendedName>
        <fullName evidence="3">Phage tail protein</fullName>
    </recommendedName>
</protein>
<accession>A0A0L0KLM4</accession>
<sequence>MAQSATNLIAGPASLYTGAFGATEPADTAVNATPAASAWTEVGFTQDGVKMVADQAWMEFEVDQTNTTPERRQTKQDWTVETVLAEATLENLALTMNGGTAASGAGYKSWEPVETTSATQPTYKALILDGYAPQQFRRRVIVRKGLSTDGFELAYTKDKQAVFAVKWAAHWVSSSIRAIHIVDQTS</sequence>
<organism evidence="1 2">
    <name type="scientific">Streptomyces acidiscabies</name>
    <dbReference type="NCBI Taxonomy" id="42234"/>
    <lineage>
        <taxon>Bacteria</taxon>
        <taxon>Bacillati</taxon>
        <taxon>Actinomycetota</taxon>
        <taxon>Actinomycetes</taxon>
        <taxon>Kitasatosporales</taxon>
        <taxon>Streptomycetaceae</taxon>
        <taxon>Streptomyces</taxon>
    </lineage>
</organism>
<evidence type="ECO:0000313" key="1">
    <source>
        <dbReference type="EMBL" id="KND38484.1"/>
    </source>
</evidence>